<organism evidence="2 3">
    <name type="scientific">Prevotella multiformis DSM 16608</name>
    <dbReference type="NCBI Taxonomy" id="888743"/>
    <lineage>
        <taxon>Bacteria</taxon>
        <taxon>Pseudomonadati</taxon>
        <taxon>Bacteroidota</taxon>
        <taxon>Bacteroidia</taxon>
        <taxon>Bacteroidales</taxon>
        <taxon>Prevotellaceae</taxon>
        <taxon>Prevotella</taxon>
    </lineage>
</organism>
<protein>
    <submittedName>
        <fullName evidence="2">Uncharacterized protein</fullName>
    </submittedName>
</protein>
<proteinExistence type="predicted"/>
<dbReference type="AlphaFoldDB" id="F0F3U7"/>
<evidence type="ECO:0000256" key="1">
    <source>
        <dbReference type="SAM" id="MobiDB-lite"/>
    </source>
</evidence>
<reference evidence="2 3" key="1">
    <citation type="submission" date="2011-01" db="EMBL/GenBank/DDBJ databases">
        <authorList>
            <person name="Muzny D."/>
            <person name="Qin X."/>
            <person name="Deng J."/>
            <person name="Jiang H."/>
            <person name="Liu Y."/>
            <person name="Qu J."/>
            <person name="Song X.-Z."/>
            <person name="Zhang L."/>
            <person name="Thornton R."/>
            <person name="Coyle M."/>
            <person name="Francisco L."/>
            <person name="Jackson L."/>
            <person name="Javaid M."/>
            <person name="Korchina V."/>
            <person name="Kovar C."/>
            <person name="Mata R."/>
            <person name="Mathew T."/>
            <person name="Ngo R."/>
            <person name="Nguyen L."/>
            <person name="Nguyen N."/>
            <person name="Okwuonu G."/>
            <person name="Ongeri F."/>
            <person name="Pham C."/>
            <person name="Simmons D."/>
            <person name="Wilczek-Boney K."/>
            <person name="Hale W."/>
            <person name="Jakkamsetti A."/>
            <person name="Pham P."/>
            <person name="Ruth R."/>
            <person name="San Lucas F."/>
            <person name="Warren J."/>
            <person name="Zhang J."/>
            <person name="Zhao Z."/>
            <person name="Zhou C."/>
            <person name="Zhu D."/>
            <person name="Lee S."/>
            <person name="Bess C."/>
            <person name="Blankenburg K."/>
            <person name="Forbes L."/>
            <person name="Fu Q."/>
            <person name="Gubbala S."/>
            <person name="Hirani K."/>
            <person name="Jayaseelan J.C."/>
            <person name="Lara F."/>
            <person name="Munidasa M."/>
            <person name="Palculict T."/>
            <person name="Patil S."/>
            <person name="Pu L.-L."/>
            <person name="Saada N."/>
            <person name="Tang L."/>
            <person name="Weissenberger G."/>
            <person name="Zhu Y."/>
            <person name="Hemphill L."/>
            <person name="Shang Y."/>
            <person name="Youmans B."/>
            <person name="Ayvaz T."/>
            <person name="Ross M."/>
            <person name="Santibanez J."/>
            <person name="Aqrawi P."/>
            <person name="Gross S."/>
            <person name="Joshi V."/>
            <person name="Fowler G."/>
            <person name="Nazareth L."/>
            <person name="Reid J."/>
            <person name="Worley K."/>
            <person name="Petrosino J."/>
            <person name="Highlander S."/>
            <person name="Gibbs R."/>
        </authorList>
    </citation>
    <scope>NUCLEOTIDE SEQUENCE [LARGE SCALE GENOMIC DNA]</scope>
    <source>
        <strain evidence="2 3">DSM 16608</strain>
    </source>
</reference>
<dbReference type="HOGENOM" id="CLU_3237705_0_0_10"/>
<feature type="compositionally biased region" description="Basic and acidic residues" evidence="1">
    <location>
        <begin position="1"/>
        <end position="12"/>
    </location>
</feature>
<evidence type="ECO:0000313" key="3">
    <source>
        <dbReference type="Proteomes" id="UP000005697"/>
    </source>
</evidence>
<gene>
    <name evidence="2" type="ORF">HMPREF9141_0263</name>
</gene>
<accession>F0F3U7</accession>
<dbReference type="EMBL" id="AEWX01000002">
    <property type="protein sequence ID" value="EGC21227.1"/>
    <property type="molecule type" value="Genomic_DNA"/>
</dbReference>
<keyword evidence="3" id="KW-1185">Reference proteome</keyword>
<evidence type="ECO:0000313" key="2">
    <source>
        <dbReference type="EMBL" id="EGC21227.1"/>
    </source>
</evidence>
<name>F0F3U7_9BACT</name>
<dbReference type="Proteomes" id="UP000005697">
    <property type="component" value="Unassembled WGS sequence"/>
</dbReference>
<sequence length="43" mass="4972">MQADRRMSRRQEIIQSRSENNMKKPLAPACKVTKKAYSPLPVL</sequence>
<comment type="caution">
    <text evidence="2">The sequence shown here is derived from an EMBL/GenBank/DDBJ whole genome shotgun (WGS) entry which is preliminary data.</text>
</comment>
<feature type="region of interest" description="Disordered" evidence="1">
    <location>
        <begin position="1"/>
        <end position="25"/>
    </location>
</feature>